<dbReference type="InterPro" id="IPR043128">
    <property type="entry name" value="Rev_trsase/Diguanyl_cyclase"/>
</dbReference>
<reference evidence="1" key="1">
    <citation type="journal article" date="2019" name="Sci. Rep.">
        <title>Draft genome of Tanacetum cinerariifolium, the natural source of mosquito coil.</title>
        <authorList>
            <person name="Yamashiro T."/>
            <person name="Shiraishi A."/>
            <person name="Satake H."/>
            <person name="Nakayama K."/>
        </authorList>
    </citation>
    <scope>NUCLEOTIDE SEQUENCE</scope>
</reference>
<organism evidence="1">
    <name type="scientific">Tanacetum cinerariifolium</name>
    <name type="common">Dalmatian daisy</name>
    <name type="synonym">Chrysanthemum cinerariifolium</name>
    <dbReference type="NCBI Taxonomy" id="118510"/>
    <lineage>
        <taxon>Eukaryota</taxon>
        <taxon>Viridiplantae</taxon>
        <taxon>Streptophyta</taxon>
        <taxon>Embryophyta</taxon>
        <taxon>Tracheophyta</taxon>
        <taxon>Spermatophyta</taxon>
        <taxon>Magnoliopsida</taxon>
        <taxon>eudicotyledons</taxon>
        <taxon>Gunneridae</taxon>
        <taxon>Pentapetalae</taxon>
        <taxon>asterids</taxon>
        <taxon>campanulids</taxon>
        <taxon>Asterales</taxon>
        <taxon>Asteraceae</taxon>
        <taxon>Asteroideae</taxon>
        <taxon>Anthemideae</taxon>
        <taxon>Anthemidinae</taxon>
        <taxon>Tanacetum</taxon>
    </lineage>
</organism>
<feature type="non-terminal residue" evidence="1">
    <location>
        <position position="478"/>
    </location>
</feature>
<evidence type="ECO:0000313" key="1">
    <source>
        <dbReference type="EMBL" id="GEY21260.1"/>
    </source>
</evidence>
<dbReference type="AlphaFoldDB" id="A0A699HI41"/>
<sequence length="478" mass="53364">MPFGLKNAGATCQSLVDTIFDGQIGRNIEAYVDDIVIVELVPLGLNKVVSFKVVCRDLNIVPVVTFFRIFQCLCKQGDWFSFSKRRNTDDVCMDDGPSSLKKWKDNFFLIDHKSVLDYLTWRHSCSCVSNDLPSNGYDRNDVQKLHARLIHLCEMREEVLVRSDLSSVWFNEECDLVFRRIDDNANRLGNCNFYSLFVVSFYMCFTNVLPFHAEMSIYDFMTLPSWSDAKIVKESHHLSLPLLERVSSHTTAPAAEGAMVPLPTPDEIVASLSDPRLAKKKLKRKASEVDSNAPKLGQAEDMDDAELINFYAEIEDSLENNEGASTRVASAPIPCLGKRLGAPPFMDVVSASEPSHVGTSAHASISWRSLSLEGAAVSDHTGKSEAEIPDDDFGTTTRGEEIDLIVFPLTLGPYHMPCLYEGVSSPLYTKKEWDGPHVMKCNILCKDIFTDSDVCGKALDRTITPAELRRTESLLPLE</sequence>
<dbReference type="EMBL" id="BKCJ010160339">
    <property type="protein sequence ID" value="GEY21260.1"/>
    <property type="molecule type" value="Genomic_DNA"/>
</dbReference>
<gene>
    <name evidence="1" type="ORF">Tci_393234</name>
</gene>
<dbReference type="SUPFAM" id="SSF56672">
    <property type="entry name" value="DNA/RNA polymerases"/>
    <property type="match status" value="1"/>
</dbReference>
<accession>A0A699HI41</accession>
<dbReference type="InterPro" id="IPR043502">
    <property type="entry name" value="DNA/RNA_pol_sf"/>
</dbReference>
<proteinExistence type="predicted"/>
<comment type="caution">
    <text evidence="1">The sequence shown here is derived from an EMBL/GenBank/DDBJ whole genome shotgun (WGS) entry which is preliminary data.</text>
</comment>
<evidence type="ECO:0008006" key="2">
    <source>
        <dbReference type="Google" id="ProtNLM"/>
    </source>
</evidence>
<protein>
    <recommendedName>
        <fullName evidence="2">Reverse transcriptase domain-containing protein</fullName>
    </recommendedName>
</protein>
<dbReference type="Gene3D" id="3.30.70.270">
    <property type="match status" value="1"/>
</dbReference>
<name>A0A699HI41_TANCI</name>